<accession>A0A6L6YJY1</accession>
<reference evidence="1 2" key="1">
    <citation type="submission" date="2019-12" db="EMBL/GenBank/DDBJ databases">
        <title>Microbes associate with the intestines of laboratory mice.</title>
        <authorList>
            <person name="Navarre W."/>
            <person name="Wong E."/>
        </authorList>
    </citation>
    <scope>NUCLEOTIDE SEQUENCE [LARGE SCALE GENOMIC DNA]</scope>
    <source>
        <strain evidence="1 2">NM82_D38</strain>
    </source>
</reference>
<dbReference type="Proteomes" id="UP000472580">
    <property type="component" value="Unassembled WGS sequence"/>
</dbReference>
<protein>
    <submittedName>
        <fullName evidence="1">Uncharacterized protein</fullName>
    </submittedName>
</protein>
<dbReference type="AlphaFoldDB" id="A0A6L6YJY1"/>
<name>A0A6L6YJY1_9BURK</name>
<proteinExistence type="predicted"/>
<organism evidence="1 2">
    <name type="scientific">Parasutterella muris</name>
    <dbReference type="NCBI Taxonomy" id="2565572"/>
    <lineage>
        <taxon>Bacteria</taxon>
        <taxon>Pseudomonadati</taxon>
        <taxon>Pseudomonadota</taxon>
        <taxon>Betaproteobacteria</taxon>
        <taxon>Burkholderiales</taxon>
        <taxon>Sutterellaceae</taxon>
        <taxon>Parasutterella</taxon>
    </lineage>
</organism>
<evidence type="ECO:0000313" key="1">
    <source>
        <dbReference type="EMBL" id="MVX57182.1"/>
    </source>
</evidence>
<comment type="caution">
    <text evidence="1">The sequence shown here is derived from an EMBL/GenBank/DDBJ whole genome shotgun (WGS) entry which is preliminary data.</text>
</comment>
<dbReference type="EMBL" id="WSRP01000024">
    <property type="protein sequence ID" value="MVX57182.1"/>
    <property type="molecule type" value="Genomic_DNA"/>
</dbReference>
<sequence length="59" mass="6489">MVAWAVGIFKQSLCTVDDPLASSWRGLVDSGVTVRYHLYADGNYLIDGDISKGMTCYTK</sequence>
<keyword evidence="2" id="KW-1185">Reference proteome</keyword>
<gene>
    <name evidence="1" type="ORF">E5987_08170</name>
</gene>
<evidence type="ECO:0000313" key="2">
    <source>
        <dbReference type="Proteomes" id="UP000472580"/>
    </source>
</evidence>
<dbReference type="RefSeq" id="WP_160335608.1">
    <property type="nucleotide sequence ID" value="NZ_CALPCR010000001.1"/>
</dbReference>